<accession>A0A1F6DTS4</accession>
<sequence length="132" mass="14984">MKKIIPIVGVIYQSKDGNWRGFCYPYDVSCTAATEKAVKGKLKNLVQAYEEVLAQYNNPIHLIDKEMSDEEDRETLKKIWPEISRNIAKDMEEATNPKKYSESFSGRVNLDFDGGGVASYEHRSVENALTFA</sequence>
<evidence type="ECO:0000313" key="2">
    <source>
        <dbReference type="Proteomes" id="UP000177232"/>
    </source>
</evidence>
<reference evidence="1 2" key="1">
    <citation type="journal article" date="2016" name="Nat. Commun.">
        <title>Thousands of microbial genomes shed light on interconnected biogeochemical processes in an aquifer system.</title>
        <authorList>
            <person name="Anantharaman K."/>
            <person name="Brown C.T."/>
            <person name="Hug L.A."/>
            <person name="Sharon I."/>
            <person name="Castelle C.J."/>
            <person name="Probst A.J."/>
            <person name="Thomas B.C."/>
            <person name="Singh A."/>
            <person name="Wilkins M.J."/>
            <person name="Karaoz U."/>
            <person name="Brodie E.L."/>
            <person name="Williams K.H."/>
            <person name="Hubbard S.S."/>
            <person name="Banfield J.F."/>
        </authorList>
    </citation>
    <scope>NUCLEOTIDE SEQUENCE [LARGE SCALE GENOMIC DNA]</scope>
</reference>
<gene>
    <name evidence="1" type="ORF">A3C94_01155</name>
</gene>
<protein>
    <submittedName>
        <fullName evidence="1">Uncharacterized protein</fullName>
    </submittedName>
</protein>
<dbReference type="AlphaFoldDB" id="A0A1F6DTS4"/>
<evidence type="ECO:0000313" key="1">
    <source>
        <dbReference type="EMBL" id="OGG64844.1"/>
    </source>
</evidence>
<comment type="caution">
    <text evidence="1">The sequence shown here is derived from an EMBL/GenBank/DDBJ whole genome shotgun (WGS) entry which is preliminary data.</text>
</comment>
<name>A0A1F6DTS4_9BACT</name>
<dbReference type="Proteomes" id="UP000177232">
    <property type="component" value="Unassembled WGS sequence"/>
</dbReference>
<dbReference type="STRING" id="1798496.A3C94_01155"/>
<proteinExistence type="predicted"/>
<organism evidence="1 2">
    <name type="scientific">Candidatus Kaiserbacteria bacterium RIFCSPHIGHO2_02_FULL_55_17</name>
    <dbReference type="NCBI Taxonomy" id="1798496"/>
    <lineage>
        <taxon>Bacteria</taxon>
        <taxon>Candidatus Kaiseribacteriota</taxon>
    </lineage>
</organism>
<dbReference type="EMBL" id="MFLJ01000009">
    <property type="protein sequence ID" value="OGG64844.1"/>
    <property type="molecule type" value="Genomic_DNA"/>
</dbReference>